<keyword evidence="10" id="KW-0064">Aspartyl protease</keyword>
<dbReference type="FunFam" id="1.10.340.70:FF:000001">
    <property type="entry name" value="Retrovirus-related Pol polyprotein from transposon gypsy-like Protein"/>
    <property type="match status" value="1"/>
</dbReference>
<dbReference type="GO" id="GO:0006310">
    <property type="term" value="P:DNA recombination"/>
    <property type="evidence" value="ECO:0007669"/>
    <property type="project" value="UniProtKB-KW"/>
</dbReference>
<evidence type="ECO:0000256" key="4">
    <source>
        <dbReference type="ARBA" id="ARBA00022490"/>
    </source>
</evidence>
<evidence type="ECO:0000256" key="13">
    <source>
        <dbReference type="ARBA" id="ARBA00022842"/>
    </source>
</evidence>
<evidence type="ECO:0000256" key="10">
    <source>
        <dbReference type="ARBA" id="ARBA00022750"/>
    </source>
</evidence>
<name>A0A9W6Z3C6_AMBMO</name>
<keyword evidence="19" id="KW-0233">DNA recombination</keyword>
<keyword evidence="9" id="KW-0479">Metal-binding</keyword>
<protein>
    <submittedName>
        <fullName evidence="24">Unnamed protein product</fullName>
    </submittedName>
</protein>
<keyword evidence="20" id="KW-0539">Nucleus</keyword>
<dbReference type="InterPro" id="IPR036397">
    <property type="entry name" value="RNaseH_sf"/>
</dbReference>
<evidence type="ECO:0000256" key="15">
    <source>
        <dbReference type="ARBA" id="ARBA00022908"/>
    </source>
</evidence>
<sequence length="1005" mass="113414">MITTAAVHNNQSSYYATTIFRVHFSASTLFRVQFSKCVICAHKYGLPLQALANDAISAYHDSPVVLPPPRPTDYIFQLSAPLSSLPARPPIKLDMRSQEFMKQEIKRLLDLGFIRKIQPVNYNAVPFVTWAGKKPRMVIDYRPLNSITVPVPSSLVPFHQVVANINGSIMSTLDLSQAYHHLRLHTATEEYTAFRVGHEYYCWRVLAFGLSASGEKFCQFVASLFSDLPYVRFFLDDAIITSDSPEQHVQHVKTVLQRLTHHHLHLNVEKSKFFKTTVDWVGHTLTATPDGKITIAPQDSTIDTIRNFPRPICKKDVQAFLGHLAYISEFIDKFADITAPLTDLLAKNVRFSWTDECQQAFSTLVNIEANQCQLHPFDSSLPIKLTTDASKVAVGAVLWQLHDTVWFPVEYRSRKLKDAQLNWSTLEKELFAIRFGVERFRYYIAHRPKIIVQTDHKPIMYLFTSTDLTPKLSRWLADLVPYNLEVQHIPGVTNGPADWLSRLPAELSSFSITTSPSGPWLTSIVANYSSDELLSSIYADPSSSSNFSIDAETGLLYKNHNLLCVPHDNIQGLLDAVHSSPVGGHLGITRTIAYLTRYFFFPRLRSIVTNYINSCDVCQRVKSATDTTGHLQEVPIPTGRWTEIAVDVVSGFETAELDGRKVDSALVMVDLFSCRVHLHPISKTFNHRDFANILINHHFPLHGIPAIIHSDRGTQFTHKAMEAFLHNIGTASNLSVTAHHQSNGKAERYIRTLQDYLRCYVEKQSDWVKLLPIAEFVINASPAVSLGGSSPFEVDIGYIPSSPAALTFCLLEEGREADDLTEILDRQTRAAKAALNQAHAKARNQFNLRHRHVELKAGDMVFIDYKAIPIGDVHNLRLPASLRTKFVGPFEVETKMSAVNYKLVLPKSYKRSPIFHISQLRRKKELPAGYFAAPDAPSAGFRVYKDGSTDVEITKIVKHRKKTKGYSVKVMFVDKTISDWKPLSEIRKTAAEIVESYAKEHHLDW</sequence>
<dbReference type="PROSITE" id="PS50994">
    <property type="entry name" value="INTEGRASE"/>
    <property type="match status" value="1"/>
</dbReference>
<evidence type="ECO:0000256" key="2">
    <source>
        <dbReference type="ARBA" id="ARBA00004123"/>
    </source>
</evidence>
<evidence type="ECO:0000256" key="16">
    <source>
        <dbReference type="ARBA" id="ARBA00022918"/>
    </source>
</evidence>
<dbReference type="SUPFAM" id="SSF53098">
    <property type="entry name" value="Ribonuclease H-like"/>
    <property type="match status" value="1"/>
</dbReference>
<comment type="caution">
    <text evidence="24">The sequence shown here is derived from an EMBL/GenBank/DDBJ whole genome shotgun (WGS) entry which is preliminary data.</text>
</comment>
<evidence type="ECO:0000256" key="21">
    <source>
        <dbReference type="ARBA" id="ARBA00025590"/>
    </source>
</evidence>
<dbReference type="GO" id="GO:0004190">
    <property type="term" value="F:aspartic-type endopeptidase activity"/>
    <property type="evidence" value="ECO:0007669"/>
    <property type="project" value="UniProtKB-KW"/>
</dbReference>
<dbReference type="InterPro" id="IPR000477">
    <property type="entry name" value="RT_dom"/>
</dbReference>
<comment type="subcellular location">
    <subcellularLocation>
        <location evidence="3">Cytoplasm</location>
    </subcellularLocation>
    <subcellularLocation>
        <location evidence="2">Nucleus</location>
    </subcellularLocation>
</comment>
<dbReference type="GO" id="GO:0015074">
    <property type="term" value="P:DNA integration"/>
    <property type="evidence" value="ECO:0007669"/>
    <property type="project" value="UniProtKB-KW"/>
</dbReference>
<dbReference type="Gene3D" id="3.30.420.10">
    <property type="entry name" value="Ribonuclease H-like superfamily/Ribonuclease H"/>
    <property type="match status" value="1"/>
</dbReference>
<evidence type="ECO:0000313" key="24">
    <source>
        <dbReference type="EMBL" id="GMG54588.1"/>
    </source>
</evidence>
<keyword evidence="18" id="KW-0238">DNA-binding</keyword>
<evidence type="ECO:0000256" key="5">
    <source>
        <dbReference type="ARBA" id="ARBA00022670"/>
    </source>
</evidence>
<keyword evidence="14" id="KW-0694">RNA-binding</keyword>
<dbReference type="CDD" id="cd09274">
    <property type="entry name" value="RNase_HI_RT_Ty3"/>
    <property type="match status" value="1"/>
</dbReference>
<dbReference type="GO" id="GO:0003677">
    <property type="term" value="F:DNA binding"/>
    <property type="evidence" value="ECO:0007669"/>
    <property type="project" value="UniProtKB-KW"/>
</dbReference>
<dbReference type="GO" id="GO:0003887">
    <property type="term" value="F:DNA-directed DNA polymerase activity"/>
    <property type="evidence" value="ECO:0007669"/>
    <property type="project" value="UniProtKB-KW"/>
</dbReference>
<dbReference type="Pfam" id="PF17921">
    <property type="entry name" value="Integrase_H2C2"/>
    <property type="match status" value="1"/>
</dbReference>
<dbReference type="Proteomes" id="UP001165063">
    <property type="component" value="Unassembled WGS sequence"/>
</dbReference>
<keyword evidence="25" id="KW-1185">Reference proteome</keyword>
<keyword evidence="11" id="KW-0255">Endonuclease</keyword>
<dbReference type="EMBL" id="BSXU01005560">
    <property type="protein sequence ID" value="GMG54588.1"/>
    <property type="molecule type" value="Genomic_DNA"/>
</dbReference>
<dbReference type="Pfam" id="PF00078">
    <property type="entry name" value="RVT_1"/>
    <property type="match status" value="1"/>
</dbReference>
<evidence type="ECO:0000256" key="9">
    <source>
        <dbReference type="ARBA" id="ARBA00022723"/>
    </source>
</evidence>
<reference evidence="24" key="1">
    <citation type="submission" date="2023-04" db="EMBL/GenBank/DDBJ databases">
        <title>Ambrosiozyma monospora NBRC 1965.</title>
        <authorList>
            <person name="Ichikawa N."/>
            <person name="Sato H."/>
            <person name="Tonouchi N."/>
        </authorList>
    </citation>
    <scope>NUCLEOTIDE SEQUENCE</scope>
    <source>
        <strain evidence="24">NBRC 1965</strain>
    </source>
</reference>
<dbReference type="Pfam" id="PF24626">
    <property type="entry name" value="SH3_Tf2-1"/>
    <property type="match status" value="1"/>
</dbReference>
<dbReference type="InterPro" id="IPR043502">
    <property type="entry name" value="DNA/RNA_pol_sf"/>
</dbReference>
<evidence type="ECO:0000256" key="12">
    <source>
        <dbReference type="ARBA" id="ARBA00022801"/>
    </source>
</evidence>
<dbReference type="Gene3D" id="1.10.340.70">
    <property type="match status" value="1"/>
</dbReference>
<keyword evidence="12" id="KW-0378">Hydrolase</keyword>
<dbReference type="GO" id="GO:0003964">
    <property type="term" value="F:RNA-directed DNA polymerase activity"/>
    <property type="evidence" value="ECO:0007669"/>
    <property type="project" value="UniProtKB-KW"/>
</dbReference>
<feature type="domain" description="Integrase catalytic" evidence="23">
    <location>
        <begin position="631"/>
        <end position="799"/>
    </location>
</feature>
<evidence type="ECO:0000256" key="6">
    <source>
        <dbReference type="ARBA" id="ARBA00022679"/>
    </source>
</evidence>
<evidence type="ECO:0000256" key="17">
    <source>
        <dbReference type="ARBA" id="ARBA00022932"/>
    </source>
</evidence>
<comment type="catalytic activity">
    <reaction evidence="1">
        <text>Endonucleolytic cleavage to 5'-phosphomonoester.</text>
        <dbReference type="EC" id="3.1.26.4"/>
    </reaction>
</comment>
<keyword evidence="8" id="KW-0540">Nuclease</keyword>
<comment type="function">
    <text evidence="22">Integrase (IN) targets the VLP to the nucleus, where a subparticle preintegration complex (PIC) containing at least integrase and the newly synthesized dsDNA copy of the retrotransposon must transit the nuclear membrane. Once in the nucleus, integrase performs the integration of the dsDNA into the host genome.</text>
</comment>
<dbReference type="AlphaFoldDB" id="A0A9W6Z3C6"/>
<dbReference type="InterPro" id="IPR056924">
    <property type="entry name" value="SH3_Tf2-1"/>
</dbReference>
<keyword evidence="6" id="KW-0808">Transferase</keyword>
<dbReference type="CDD" id="cd01647">
    <property type="entry name" value="RT_LTR"/>
    <property type="match status" value="1"/>
</dbReference>
<keyword evidence="17" id="KW-0239">DNA-directed DNA polymerase</keyword>
<evidence type="ECO:0000256" key="18">
    <source>
        <dbReference type="ARBA" id="ARBA00023125"/>
    </source>
</evidence>
<keyword evidence="7" id="KW-0548">Nucleotidyltransferase</keyword>
<evidence type="ECO:0000256" key="8">
    <source>
        <dbReference type="ARBA" id="ARBA00022722"/>
    </source>
</evidence>
<keyword evidence="16" id="KW-0695">RNA-directed DNA polymerase</keyword>
<keyword evidence="5" id="KW-0645">Protease</keyword>
<dbReference type="GO" id="GO:0004523">
    <property type="term" value="F:RNA-DNA hybrid ribonuclease activity"/>
    <property type="evidence" value="ECO:0007669"/>
    <property type="project" value="UniProtKB-EC"/>
</dbReference>
<evidence type="ECO:0000313" key="25">
    <source>
        <dbReference type="Proteomes" id="UP001165063"/>
    </source>
</evidence>
<dbReference type="InterPro" id="IPR043128">
    <property type="entry name" value="Rev_trsase/Diguanyl_cyclase"/>
</dbReference>
<evidence type="ECO:0000256" key="11">
    <source>
        <dbReference type="ARBA" id="ARBA00022759"/>
    </source>
</evidence>
<gene>
    <name evidence="24" type="ORF">Amon01_000746200</name>
</gene>
<evidence type="ECO:0000256" key="1">
    <source>
        <dbReference type="ARBA" id="ARBA00000077"/>
    </source>
</evidence>
<dbReference type="FunFam" id="3.30.70.270:FF:000020">
    <property type="entry name" value="Transposon Tf2-6 polyprotein-like Protein"/>
    <property type="match status" value="1"/>
</dbReference>
<dbReference type="SUPFAM" id="SSF56672">
    <property type="entry name" value="DNA/RNA polymerases"/>
    <property type="match status" value="1"/>
</dbReference>
<dbReference type="GO" id="GO:0046872">
    <property type="term" value="F:metal ion binding"/>
    <property type="evidence" value="ECO:0007669"/>
    <property type="project" value="UniProtKB-KW"/>
</dbReference>
<keyword evidence="4" id="KW-0963">Cytoplasm</keyword>
<dbReference type="PANTHER" id="PTHR37984">
    <property type="entry name" value="PROTEIN CBG26694"/>
    <property type="match status" value="1"/>
</dbReference>
<evidence type="ECO:0000259" key="23">
    <source>
        <dbReference type="PROSITE" id="PS50994"/>
    </source>
</evidence>
<dbReference type="GO" id="GO:0003723">
    <property type="term" value="F:RNA binding"/>
    <property type="evidence" value="ECO:0007669"/>
    <property type="project" value="UniProtKB-KW"/>
</dbReference>
<evidence type="ECO:0000256" key="19">
    <source>
        <dbReference type="ARBA" id="ARBA00023172"/>
    </source>
</evidence>
<dbReference type="GO" id="GO:0005737">
    <property type="term" value="C:cytoplasm"/>
    <property type="evidence" value="ECO:0007669"/>
    <property type="project" value="UniProtKB-SubCell"/>
</dbReference>
<dbReference type="InterPro" id="IPR001584">
    <property type="entry name" value="Integrase_cat-core"/>
</dbReference>
<organism evidence="24 25">
    <name type="scientific">Ambrosiozyma monospora</name>
    <name type="common">Yeast</name>
    <name type="synonym">Endomycopsis monosporus</name>
    <dbReference type="NCBI Taxonomy" id="43982"/>
    <lineage>
        <taxon>Eukaryota</taxon>
        <taxon>Fungi</taxon>
        <taxon>Dikarya</taxon>
        <taxon>Ascomycota</taxon>
        <taxon>Saccharomycotina</taxon>
        <taxon>Pichiomycetes</taxon>
        <taxon>Pichiales</taxon>
        <taxon>Pichiaceae</taxon>
        <taxon>Ambrosiozyma</taxon>
    </lineage>
</organism>
<evidence type="ECO:0000256" key="14">
    <source>
        <dbReference type="ARBA" id="ARBA00022884"/>
    </source>
</evidence>
<keyword evidence="15" id="KW-0229">DNA integration</keyword>
<dbReference type="GO" id="GO:0005634">
    <property type="term" value="C:nucleus"/>
    <property type="evidence" value="ECO:0007669"/>
    <property type="project" value="UniProtKB-SubCell"/>
</dbReference>
<dbReference type="Pfam" id="PF17917">
    <property type="entry name" value="RT_RNaseH"/>
    <property type="match status" value="1"/>
</dbReference>
<dbReference type="InterPro" id="IPR041588">
    <property type="entry name" value="Integrase_H2C2"/>
</dbReference>
<dbReference type="InterPro" id="IPR041373">
    <property type="entry name" value="RT_RNaseH"/>
</dbReference>
<dbReference type="PANTHER" id="PTHR37984:SF5">
    <property type="entry name" value="PROTEIN NYNRIN-LIKE"/>
    <property type="match status" value="1"/>
</dbReference>
<accession>A0A9W6Z3C6</accession>
<comment type="function">
    <text evidence="21">Reverse transcriptase/ribonuclease H (RT) is a multifunctional enzyme that catalyzes the conversion of the retro-elements RNA genome into dsDNA within the VLP. The enzyme displays a DNA polymerase activity that can copy either DNA or RNA templates, and a ribonuclease H (RNase H) activity that cleaves the RNA strand of RNA-DNA heteroduplexes during plus-strand synthesis and hydrolyzes RNA primers. The conversion leads to a linear dsDNA copy of the retrotransposon that includes long terminal repeats (LTRs) at both ends.</text>
</comment>
<dbReference type="Gene3D" id="3.30.70.270">
    <property type="match status" value="2"/>
</dbReference>
<dbReference type="InterPro" id="IPR050951">
    <property type="entry name" value="Retrovirus_Pol_polyprotein"/>
</dbReference>
<keyword evidence="13" id="KW-0460">Magnesium</keyword>
<dbReference type="GO" id="GO:0006508">
    <property type="term" value="P:proteolysis"/>
    <property type="evidence" value="ECO:0007669"/>
    <property type="project" value="UniProtKB-KW"/>
</dbReference>
<dbReference type="OrthoDB" id="4488294at2759"/>
<evidence type="ECO:0000256" key="20">
    <source>
        <dbReference type="ARBA" id="ARBA00023242"/>
    </source>
</evidence>
<evidence type="ECO:0000256" key="3">
    <source>
        <dbReference type="ARBA" id="ARBA00004496"/>
    </source>
</evidence>
<dbReference type="InterPro" id="IPR012337">
    <property type="entry name" value="RNaseH-like_sf"/>
</dbReference>
<dbReference type="Gene3D" id="3.10.10.10">
    <property type="entry name" value="HIV Type 1 Reverse Transcriptase, subunit A, domain 1"/>
    <property type="match status" value="1"/>
</dbReference>
<dbReference type="FunFam" id="3.10.20.370:FF:000001">
    <property type="entry name" value="Retrovirus-related Pol polyprotein from transposon 17.6-like protein"/>
    <property type="match status" value="1"/>
</dbReference>
<evidence type="ECO:0000256" key="7">
    <source>
        <dbReference type="ARBA" id="ARBA00022695"/>
    </source>
</evidence>
<evidence type="ECO:0000256" key="22">
    <source>
        <dbReference type="ARBA" id="ARBA00025615"/>
    </source>
</evidence>
<proteinExistence type="predicted"/>